<reference evidence="2 3" key="1">
    <citation type="journal article" date="2012" name="Int. J. Syst. Evol. Microbiol.">
        <title>Vibrio caribbeanicus sp. nov., isolated from the marine sponge Scleritoderma cyanea.</title>
        <authorList>
            <person name="Hoffmann M."/>
            <person name="Monday S.R."/>
            <person name="Allard M.W."/>
            <person name="Strain E.A."/>
            <person name="Whittaker P."/>
            <person name="Naum M."/>
            <person name="McCarthy P.J."/>
            <person name="Lopez J.V."/>
            <person name="Fischer M."/>
            <person name="Brown E.W."/>
        </authorList>
    </citation>
    <scope>NUCLEOTIDE SEQUENCE [LARGE SCALE GENOMIC DNA]</scope>
    <source>
        <strain evidence="2 3">ATCC 700023</strain>
    </source>
</reference>
<feature type="non-terminal residue" evidence="2">
    <location>
        <position position="1"/>
    </location>
</feature>
<proteinExistence type="predicted"/>
<comment type="caution">
    <text evidence="2">The sequence shown here is derived from an EMBL/GenBank/DDBJ whole genome shotgun (WGS) entry which is preliminary data.</text>
</comment>
<keyword evidence="1" id="KW-0812">Transmembrane</keyword>
<protein>
    <submittedName>
        <fullName evidence="2">Uncharacterized protein</fullName>
    </submittedName>
</protein>
<evidence type="ECO:0000256" key="1">
    <source>
        <dbReference type="SAM" id="Phobius"/>
    </source>
</evidence>
<evidence type="ECO:0000313" key="3">
    <source>
        <dbReference type="Proteomes" id="UP000004605"/>
    </source>
</evidence>
<gene>
    <name evidence="2" type="ORF">VII00023_05742</name>
</gene>
<accession>F9S0N4</accession>
<dbReference type="RefSeq" id="WP_006711656.1">
    <property type="nucleotide sequence ID" value="NZ_AFWF01000090.1"/>
</dbReference>
<dbReference type="AlphaFoldDB" id="F9S0N4"/>
<dbReference type="EMBL" id="AFWF01000090">
    <property type="protein sequence ID" value="EGU43072.1"/>
    <property type="molecule type" value="Genomic_DNA"/>
</dbReference>
<keyword evidence="1" id="KW-0472">Membrane</keyword>
<feature type="transmembrane region" description="Helical" evidence="1">
    <location>
        <begin position="27"/>
        <end position="44"/>
    </location>
</feature>
<name>F9S0N4_9VIBR</name>
<organism evidence="2 3">
    <name type="scientific">Vibrio ichthyoenteri ATCC 700023</name>
    <dbReference type="NCBI Taxonomy" id="870968"/>
    <lineage>
        <taxon>Bacteria</taxon>
        <taxon>Pseudomonadati</taxon>
        <taxon>Pseudomonadota</taxon>
        <taxon>Gammaproteobacteria</taxon>
        <taxon>Vibrionales</taxon>
        <taxon>Vibrionaceae</taxon>
        <taxon>Vibrio</taxon>
    </lineage>
</organism>
<keyword evidence="1" id="KW-1133">Transmembrane helix</keyword>
<keyword evidence="3" id="KW-1185">Reference proteome</keyword>
<dbReference type="Proteomes" id="UP000004605">
    <property type="component" value="Unassembled WGS sequence"/>
</dbReference>
<evidence type="ECO:0000313" key="2">
    <source>
        <dbReference type="EMBL" id="EGU43072.1"/>
    </source>
</evidence>
<feature type="transmembrane region" description="Helical" evidence="1">
    <location>
        <begin position="91"/>
        <end position="111"/>
    </location>
</feature>
<sequence>LSIFIKTMNKLNLSSSLRAVMAKKMKYLFSLITNMHLILAYKIYQRLTLILKGCVWNLTPTFRSLSDFWSLFSARSASDNPHQTNHQEKNYNHLILIIITLILFAVFLFITKSDATRHKPRFRAD</sequence>